<keyword evidence="1" id="KW-0812">Transmembrane</keyword>
<gene>
    <name evidence="3" type="primary">ykoI</name>
    <name evidence="3" type="ORF">NCTC4824_03371</name>
</gene>
<organism evidence="3 4">
    <name type="scientific">Lederbergia lenta</name>
    <name type="common">Bacillus lentus</name>
    <dbReference type="NCBI Taxonomy" id="1467"/>
    <lineage>
        <taxon>Bacteria</taxon>
        <taxon>Bacillati</taxon>
        <taxon>Bacillota</taxon>
        <taxon>Bacilli</taxon>
        <taxon>Bacillales</taxon>
        <taxon>Bacillaceae</taxon>
        <taxon>Lederbergia</taxon>
    </lineage>
</organism>
<dbReference type="RefSeq" id="WP_066141953.1">
    <property type="nucleotide sequence ID" value="NZ_CBCSGM010000003.1"/>
</dbReference>
<dbReference type="Pfam" id="PF03413">
    <property type="entry name" value="PepSY"/>
    <property type="match status" value="2"/>
</dbReference>
<dbReference type="AlphaFoldDB" id="A0A2X4WPU8"/>
<sequence length="231" mass="26596">MRKVNQRRVAFGIVGIILLTIIVWQVWDLSASAKPISESEAKKLVTDRYSGEIMETTLVNDVYKVIFRLETGTYDVRIDRSSGEVLEIIRIMVEEEKKKMTRDEMEKIIEKQQKGKIKSLQLREEKEQVFYDAVLEGNETKTMMTLNAETGEVVSTKEEKLQVKKKVATRITEAEAVEIALDTVSGEVDDIDFEEEDGVYYYFIEIEQNDDREAEIQINAITGEVINIAWD</sequence>
<keyword evidence="1" id="KW-0472">Membrane</keyword>
<feature type="domain" description="PepSY" evidence="2">
    <location>
        <begin position="170"/>
        <end position="228"/>
    </location>
</feature>
<proteinExistence type="predicted"/>
<dbReference type="Gene3D" id="3.10.450.40">
    <property type="match status" value="3"/>
</dbReference>
<protein>
    <submittedName>
        <fullName evidence="3">Propeptide PepSY amd peptidase M4</fullName>
    </submittedName>
</protein>
<accession>A0A2X4WPU8</accession>
<evidence type="ECO:0000259" key="2">
    <source>
        <dbReference type="Pfam" id="PF03413"/>
    </source>
</evidence>
<feature type="transmembrane region" description="Helical" evidence="1">
    <location>
        <begin position="9"/>
        <end position="27"/>
    </location>
</feature>
<name>A0A2X4WPU8_LEDLE</name>
<evidence type="ECO:0000313" key="3">
    <source>
        <dbReference type="EMBL" id="SQI61698.1"/>
    </source>
</evidence>
<dbReference type="EMBL" id="LS483476">
    <property type="protein sequence ID" value="SQI61698.1"/>
    <property type="molecule type" value="Genomic_DNA"/>
</dbReference>
<keyword evidence="4" id="KW-1185">Reference proteome</keyword>
<evidence type="ECO:0000313" key="4">
    <source>
        <dbReference type="Proteomes" id="UP000249134"/>
    </source>
</evidence>
<feature type="domain" description="PepSY" evidence="2">
    <location>
        <begin position="99"/>
        <end position="156"/>
    </location>
</feature>
<dbReference type="KEGG" id="blen:NCTC4824_03371"/>
<dbReference type="STRING" id="1348624.GCA_001591545_02407"/>
<reference evidence="3 4" key="1">
    <citation type="submission" date="2018-06" db="EMBL/GenBank/DDBJ databases">
        <authorList>
            <consortium name="Pathogen Informatics"/>
            <person name="Doyle S."/>
        </authorList>
    </citation>
    <scope>NUCLEOTIDE SEQUENCE [LARGE SCALE GENOMIC DNA]</scope>
    <source>
        <strain evidence="3 4">NCTC4824</strain>
    </source>
</reference>
<keyword evidence="1" id="KW-1133">Transmembrane helix</keyword>
<dbReference type="Proteomes" id="UP000249134">
    <property type="component" value="Chromosome 1"/>
</dbReference>
<evidence type="ECO:0000256" key="1">
    <source>
        <dbReference type="SAM" id="Phobius"/>
    </source>
</evidence>
<dbReference type="InterPro" id="IPR025711">
    <property type="entry name" value="PepSY"/>
</dbReference>